<dbReference type="FunFam" id="3.20.20.80:FF:000040">
    <property type="entry name" value="Beta-galactosidase A"/>
    <property type="match status" value="1"/>
</dbReference>
<comment type="similarity">
    <text evidence="2 8">Belongs to the glycosyl hydrolase 35 family.</text>
</comment>
<evidence type="ECO:0000256" key="2">
    <source>
        <dbReference type="ARBA" id="ARBA00009809"/>
    </source>
</evidence>
<dbReference type="InParanoid" id="A0A0H2RT84"/>
<evidence type="ECO:0000313" key="10">
    <source>
        <dbReference type="EMBL" id="KLO14827.1"/>
    </source>
</evidence>
<dbReference type="SUPFAM" id="SSF51445">
    <property type="entry name" value="(Trans)glycosidases"/>
    <property type="match status" value="1"/>
</dbReference>
<name>A0A0H2RT84_9AGAM</name>
<dbReference type="Gene3D" id="3.20.20.80">
    <property type="entry name" value="Glycosidases"/>
    <property type="match status" value="1"/>
</dbReference>
<dbReference type="Gene3D" id="2.60.390.10">
    <property type="entry name" value="Beta-galactosidase, domain 3"/>
    <property type="match status" value="1"/>
</dbReference>
<sequence>MHHYSSGRKDGKGTFRRWSLLALASVAVLLATSGLAKQPTLAHRAGVALNAGNPSNALVPIDQSLLSSNGLTDEVQWDSFSLVVKGQRIFLHSGEFHTFRLPVPSLWLDVLQKVKAAGLNAVSVYTHWGLINPSPGVVDFNSFRALQPLYDAAKEAGVFIVLRPGPYINAETTAGGIAHWATSQVAGTMRTNATDFEQSWQDYMAGIIAETEPNQITKGGPVIAVQVDNEYFQSGFGNQEYFQELEDKLRAGGIVVPLTYNDPGEGKNFVNGTGHVDIYGLDSYPQGFDCSDPEHWSPVVTNYHDYHEGTNPSQPFYFPEFQGGSFDAWGPTAPGYLACQELTGADFQDVFYKTLWAANAKMLSFYMIFGGTSWGAIPFPGVYTSYDYGSTISENRLLNPKHNELKKQGLFLRSSPDFYKTNWVGNSSSSAVSVSNSAAFVVFLSNPDTNAGFYIARQTDSTSTATTEFSLQVSTSNGTLTLPQIAPSITLDGRQSKVIVTDYKFGASSKALYSTASVFFAGQIGGRDVLFLFGDSDQEHETALALTGTSGVRTTSSLVRFTSKKAGSTSDSIVNFMSGIKGLVTVWDSSTQLVLFADSDTAGTFFAPVVQSTSKSGDAETFKNYWQFGSNETVLVGGPYLVRNASISGSELALRGDLNASVMLTVIAPPTVKTITWNGQRVEANAKASSTVTSRGGFAGQVQLSSSASGVHVPTLSNWKFADSLPEVQANFSDAAWIIANHTTTNIPDKPLFGDGRVLYGCDYGFCENAVLWRGHFNASGNEESVNLTINGGEAFAASVWLNDVFLDTAFGNSTNNDNSIDEVNKVFAFPSGAVRAGQDNIITVVQDNMGHDESGSSTNAVKSARGIRGFQLNTGTFGDWKVQGKVGGYTNFPDKVRGVLNEGGLFGERQGWHLPGFDTSKWAARSLSSALPSGAAGVGFFVTTFDLNIPANTDVPISFVFDGGSTATTQPYRALLFVNGWMMGKRVGNLGPQTKFPVHQGILNYKGSNTVAVALWVMEPNANVSPTLNLSVDGFLDGGVGPIALDNPAWSPRPEV</sequence>
<dbReference type="InterPro" id="IPR018954">
    <property type="entry name" value="Betagal_dom2"/>
</dbReference>
<dbReference type="Proteomes" id="UP000053477">
    <property type="component" value="Unassembled WGS sequence"/>
</dbReference>
<keyword evidence="5 10" id="KW-0378">Hydrolase</keyword>
<dbReference type="Pfam" id="PF13364">
    <property type="entry name" value="BetaGal_ABD2"/>
    <property type="match status" value="2"/>
</dbReference>
<dbReference type="GO" id="GO:0004565">
    <property type="term" value="F:beta-galactosidase activity"/>
    <property type="evidence" value="ECO:0007669"/>
    <property type="project" value="UniProtKB-EC"/>
</dbReference>
<evidence type="ECO:0000256" key="6">
    <source>
        <dbReference type="ARBA" id="ARBA00023180"/>
    </source>
</evidence>
<evidence type="ECO:0000313" key="11">
    <source>
        <dbReference type="Proteomes" id="UP000053477"/>
    </source>
</evidence>
<dbReference type="GO" id="GO:0005975">
    <property type="term" value="P:carbohydrate metabolic process"/>
    <property type="evidence" value="ECO:0007669"/>
    <property type="project" value="InterPro"/>
</dbReference>
<dbReference type="AlphaFoldDB" id="A0A0H2RT84"/>
<evidence type="ECO:0000256" key="7">
    <source>
        <dbReference type="ARBA" id="ARBA00023295"/>
    </source>
</evidence>
<dbReference type="InterPro" id="IPR031330">
    <property type="entry name" value="Gly_Hdrlase_35_cat"/>
</dbReference>
<dbReference type="InterPro" id="IPR001944">
    <property type="entry name" value="Glycoside_Hdrlase_35"/>
</dbReference>
<evidence type="ECO:0000256" key="8">
    <source>
        <dbReference type="RuleBase" id="RU003679"/>
    </source>
</evidence>
<dbReference type="Gene3D" id="2.102.20.10">
    <property type="entry name" value="Beta-galactosidase, domain 2"/>
    <property type="match status" value="1"/>
</dbReference>
<dbReference type="STRING" id="27342.A0A0H2RT84"/>
<evidence type="ECO:0000256" key="4">
    <source>
        <dbReference type="ARBA" id="ARBA00022729"/>
    </source>
</evidence>
<dbReference type="Pfam" id="PF01301">
    <property type="entry name" value="Glyco_hydro_35"/>
    <property type="match status" value="1"/>
</dbReference>
<comment type="catalytic activity">
    <reaction evidence="1">
        <text>Hydrolysis of terminal non-reducing beta-D-galactose residues in beta-D-galactosides.</text>
        <dbReference type="EC" id="3.2.1.23"/>
    </reaction>
</comment>
<dbReference type="InterPro" id="IPR025300">
    <property type="entry name" value="BetaGal_jelly_roll_dom"/>
</dbReference>
<dbReference type="SMART" id="SM01029">
    <property type="entry name" value="BetaGal_dom2"/>
    <property type="match status" value="1"/>
</dbReference>
<dbReference type="Pfam" id="PF13363">
    <property type="entry name" value="BetaGal_dom3"/>
    <property type="match status" value="1"/>
</dbReference>
<proteinExistence type="inferred from homology"/>
<dbReference type="PRINTS" id="PR00742">
    <property type="entry name" value="GLHYDRLASE35"/>
</dbReference>
<feature type="domain" description="Beta-galactosidase" evidence="9">
    <location>
        <begin position="417"/>
        <end position="605"/>
    </location>
</feature>
<organism evidence="10 11">
    <name type="scientific">Schizopora paradoxa</name>
    <dbReference type="NCBI Taxonomy" id="27342"/>
    <lineage>
        <taxon>Eukaryota</taxon>
        <taxon>Fungi</taxon>
        <taxon>Dikarya</taxon>
        <taxon>Basidiomycota</taxon>
        <taxon>Agaricomycotina</taxon>
        <taxon>Agaricomycetes</taxon>
        <taxon>Hymenochaetales</taxon>
        <taxon>Schizoporaceae</taxon>
        <taxon>Schizopora</taxon>
    </lineage>
</organism>
<dbReference type="PANTHER" id="PTHR23421">
    <property type="entry name" value="BETA-GALACTOSIDASE RELATED"/>
    <property type="match status" value="1"/>
</dbReference>
<gene>
    <name evidence="10" type="ORF">SCHPADRAFT_825775</name>
</gene>
<dbReference type="EMBL" id="KQ085938">
    <property type="protein sequence ID" value="KLO14827.1"/>
    <property type="molecule type" value="Genomic_DNA"/>
</dbReference>
<dbReference type="InterPro" id="IPR017853">
    <property type="entry name" value="GH"/>
</dbReference>
<evidence type="ECO:0000256" key="3">
    <source>
        <dbReference type="ARBA" id="ARBA00012756"/>
    </source>
</evidence>
<keyword evidence="7" id="KW-0326">Glycosidase</keyword>
<dbReference type="SUPFAM" id="SSF117100">
    <property type="entry name" value="Beta-galactosidase LacA, domain 3"/>
    <property type="match status" value="1"/>
</dbReference>
<dbReference type="SUPFAM" id="SSF51011">
    <property type="entry name" value="Glycosyl hydrolase domain"/>
    <property type="match status" value="1"/>
</dbReference>
<dbReference type="Gene3D" id="2.60.120.260">
    <property type="entry name" value="Galactose-binding domain-like"/>
    <property type="match status" value="2"/>
</dbReference>
<dbReference type="InterPro" id="IPR037110">
    <property type="entry name" value="Betagal_dom2_sf"/>
</dbReference>
<keyword evidence="6" id="KW-0325">Glycoprotein</keyword>
<evidence type="ECO:0000259" key="9">
    <source>
        <dbReference type="SMART" id="SM01029"/>
    </source>
</evidence>
<accession>A0A0H2RT84</accession>
<protein>
    <recommendedName>
        <fullName evidence="3">beta-galactosidase</fullName>
        <ecNumber evidence="3">3.2.1.23</ecNumber>
    </recommendedName>
</protein>
<evidence type="ECO:0000256" key="1">
    <source>
        <dbReference type="ARBA" id="ARBA00001412"/>
    </source>
</evidence>
<dbReference type="Pfam" id="PF10435">
    <property type="entry name" value="BetaGal_dom2"/>
    <property type="match status" value="1"/>
</dbReference>
<dbReference type="InterPro" id="IPR036833">
    <property type="entry name" value="BetaGal_dom3_sf"/>
</dbReference>
<evidence type="ECO:0000256" key="5">
    <source>
        <dbReference type="ARBA" id="ARBA00022801"/>
    </source>
</evidence>
<keyword evidence="11" id="KW-1185">Reference proteome</keyword>
<reference evidence="10 11" key="1">
    <citation type="submission" date="2015-04" db="EMBL/GenBank/DDBJ databases">
        <title>Complete genome sequence of Schizopora paradoxa KUC8140, a cosmopolitan wood degrader in East Asia.</title>
        <authorList>
            <consortium name="DOE Joint Genome Institute"/>
            <person name="Min B."/>
            <person name="Park H."/>
            <person name="Jang Y."/>
            <person name="Kim J.-J."/>
            <person name="Kim K.H."/>
            <person name="Pangilinan J."/>
            <person name="Lipzen A."/>
            <person name="Riley R."/>
            <person name="Grigoriev I.V."/>
            <person name="Spatafora J.W."/>
            <person name="Choi I.-G."/>
        </authorList>
    </citation>
    <scope>NUCLEOTIDE SEQUENCE [LARGE SCALE GENOMIC DNA]</scope>
    <source>
        <strain evidence="10 11">KUC8140</strain>
    </source>
</reference>
<dbReference type="SUPFAM" id="SSF49785">
    <property type="entry name" value="Galactose-binding domain-like"/>
    <property type="match status" value="2"/>
</dbReference>
<dbReference type="InterPro" id="IPR008979">
    <property type="entry name" value="Galactose-bd-like_sf"/>
</dbReference>
<keyword evidence="4" id="KW-0732">Signal</keyword>
<dbReference type="EC" id="3.2.1.23" evidence="3"/>
<dbReference type="InterPro" id="IPR025972">
    <property type="entry name" value="BetaGal_dom3"/>
</dbReference>
<dbReference type="OrthoDB" id="1657402at2759"/>